<protein>
    <submittedName>
        <fullName evidence="1">Uncharacterized protein</fullName>
    </submittedName>
</protein>
<organism evidence="1 2">
    <name type="scientific">Sphingobacterium deserti</name>
    <dbReference type="NCBI Taxonomy" id="1229276"/>
    <lineage>
        <taxon>Bacteria</taxon>
        <taxon>Pseudomonadati</taxon>
        <taxon>Bacteroidota</taxon>
        <taxon>Sphingobacteriia</taxon>
        <taxon>Sphingobacteriales</taxon>
        <taxon>Sphingobacteriaceae</taxon>
        <taxon>Sphingobacterium</taxon>
    </lineage>
</organism>
<reference evidence="2" key="1">
    <citation type="submission" date="2014-04" db="EMBL/GenBank/DDBJ databases">
        <title>Whole-Genome optical mapping and complete genome sequence of Sphingobacterium deserti sp. nov., a new spaces isolated from desert in the west of China.</title>
        <authorList>
            <person name="Teng C."/>
            <person name="Zhou Z."/>
            <person name="Li X."/>
            <person name="Chen M."/>
            <person name="Lin M."/>
            <person name="Wang L."/>
            <person name="Su S."/>
            <person name="Zhang C."/>
            <person name="Zhang W."/>
        </authorList>
    </citation>
    <scope>NUCLEOTIDE SEQUENCE [LARGE SCALE GENOMIC DNA]</scope>
    <source>
        <strain evidence="2">ACCC05744</strain>
    </source>
</reference>
<keyword evidence="2" id="KW-1185">Reference proteome</keyword>
<accession>A0A0B8T1N7</accession>
<gene>
    <name evidence="1" type="ORF">DI53_1249</name>
</gene>
<proteinExistence type="predicted"/>
<evidence type="ECO:0000313" key="2">
    <source>
        <dbReference type="Proteomes" id="UP000031802"/>
    </source>
</evidence>
<dbReference type="AlphaFoldDB" id="A0A0B8T1N7"/>
<name>A0A0B8T1N7_9SPHI</name>
<sequence length="47" mass="5856">MREGETDNSIYLRFSFRFFPQHVGSMRLQKINKHEQTIYCRKLEYTR</sequence>
<dbReference type="EMBL" id="JJMU01000021">
    <property type="protein sequence ID" value="KGE15022.1"/>
    <property type="molecule type" value="Genomic_DNA"/>
</dbReference>
<evidence type="ECO:0000313" key="1">
    <source>
        <dbReference type="EMBL" id="KGE15022.1"/>
    </source>
</evidence>
<dbReference type="STRING" id="1229276.DI53_1249"/>
<dbReference type="Proteomes" id="UP000031802">
    <property type="component" value="Unassembled WGS sequence"/>
</dbReference>
<comment type="caution">
    <text evidence="1">The sequence shown here is derived from an EMBL/GenBank/DDBJ whole genome shotgun (WGS) entry which is preliminary data.</text>
</comment>
<reference evidence="1 2" key="2">
    <citation type="journal article" date="2015" name="PLoS ONE">
        <title>Whole-Genome Optical Mapping and Finished Genome Sequence of Sphingobacterium deserti sp. nov., a New Species Isolated from the Western Desert of China.</title>
        <authorList>
            <person name="Teng C."/>
            <person name="Zhou Z."/>
            <person name="Molnar I."/>
            <person name="Li X."/>
            <person name="Tang R."/>
            <person name="Chen M."/>
            <person name="Wang L."/>
            <person name="Su S."/>
            <person name="Zhang W."/>
            <person name="Lin M."/>
        </authorList>
    </citation>
    <scope>NUCLEOTIDE SEQUENCE [LARGE SCALE GENOMIC DNA]</scope>
    <source>
        <strain evidence="2">ACCC05744</strain>
    </source>
</reference>